<dbReference type="InterPro" id="IPR017900">
    <property type="entry name" value="4Fe4S_Fe_S_CS"/>
</dbReference>
<evidence type="ECO:0000256" key="4">
    <source>
        <dbReference type="ARBA" id="ARBA00022723"/>
    </source>
</evidence>
<reference evidence="14 15" key="1">
    <citation type="submission" date="2019-10" db="EMBL/GenBank/DDBJ databases">
        <title>Prolixibacter strains distinguished by the presence of nitrate reductase genes were adept at nitrate-dependent anaerobic corrosion of metallic iron and carbon steel.</title>
        <authorList>
            <person name="Iino T."/>
            <person name="Shono N."/>
            <person name="Ito K."/>
            <person name="Nakamura R."/>
            <person name="Sueoka K."/>
            <person name="Harayama S."/>
            <person name="Ohkuma M."/>
        </authorList>
    </citation>
    <scope>NUCLEOTIDE SEQUENCE [LARGE SCALE GENOMIC DNA]</scope>
    <source>
        <strain evidence="14 15">JCM 13498</strain>
    </source>
</reference>
<evidence type="ECO:0000259" key="13">
    <source>
        <dbReference type="PROSITE" id="PS51379"/>
    </source>
</evidence>
<dbReference type="PANTHER" id="PTHR10849">
    <property type="entry name" value="NADH DEHYDROGENASE UBIQUINONE IRON-SULFUR PROTEIN 8, MITOCHONDRIAL"/>
    <property type="match status" value="1"/>
</dbReference>
<dbReference type="GO" id="GO:0016651">
    <property type="term" value="F:oxidoreductase activity, acting on NAD(P)H"/>
    <property type="evidence" value="ECO:0007669"/>
    <property type="project" value="InterPro"/>
</dbReference>
<dbReference type="EMBL" id="BLAX01000001">
    <property type="protein sequence ID" value="GET31429.1"/>
    <property type="molecule type" value="Genomic_DNA"/>
</dbReference>
<keyword evidence="12" id="KW-0812">Transmembrane</keyword>
<dbReference type="Proteomes" id="UP000391834">
    <property type="component" value="Unassembled WGS sequence"/>
</dbReference>
<keyword evidence="8" id="KW-0411">Iron-sulfur</keyword>
<accession>A0A5M4AU03</accession>
<gene>
    <name evidence="14" type="primary">nuoI</name>
    <name evidence="14" type="ORF">PbJCM13498_02920</name>
</gene>
<name>A0A5M4AU03_9BACT</name>
<evidence type="ECO:0000256" key="12">
    <source>
        <dbReference type="SAM" id="Phobius"/>
    </source>
</evidence>
<keyword evidence="9" id="KW-0520">NAD</keyword>
<dbReference type="PROSITE" id="PS00198">
    <property type="entry name" value="4FE4S_FER_1"/>
    <property type="match status" value="1"/>
</dbReference>
<evidence type="ECO:0000256" key="5">
    <source>
        <dbReference type="ARBA" id="ARBA00022737"/>
    </source>
</evidence>
<evidence type="ECO:0000313" key="14">
    <source>
        <dbReference type="EMBL" id="GET31429.1"/>
    </source>
</evidence>
<dbReference type="GO" id="GO:0048038">
    <property type="term" value="F:quinone binding"/>
    <property type="evidence" value="ECO:0007669"/>
    <property type="project" value="UniProtKB-KW"/>
</dbReference>
<keyword evidence="5" id="KW-0677">Repeat</keyword>
<keyword evidence="12" id="KW-1133">Transmembrane helix</keyword>
<evidence type="ECO:0000256" key="2">
    <source>
        <dbReference type="ARBA" id="ARBA00022485"/>
    </source>
</evidence>
<keyword evidence="6" id="KW-1278">Translocase</keyword>
<keyword evidence="15" id="KW-1185">Reference proteome</keyword>
<evidence type="ECO:0000256" key="11">
    <source>
        <dbReference type="ARBA" id="ARBA00023136"/>
    </source>
</evidence>
<keyword evidence="1" id="KW-1003">Cell membrane</keyword>
<dbReference type="SUPFAM" id="SSF54862">
    <property type="entry name" value="4Fe-4S ferredoxins"/>
    <property type="match status" value="1"/>
</dbReference>
<evidence type="ECO:0000256" key="7">
    <source>
        <dbReference type="ARBA" id="ARBA00023004"/>
    </source>
</evidence>
<dbReference type="InterPro" id="IPR010226">
    <property type="entry name" value="NADH_quinone_OxRdtase_chainI"/>
</dbReference>
<keyword evidence="7" id="KW-0408">Iron</keyword>
<evidence type="ECO:0000256" key="10">
    <source>
        <dbReference type="ARBA" id="ARBA00023075"/>
    </source>
</evidence>
<dbReference type="PROSITE" id="PS51379">
    <property type="entry name" value="4FE4S_FER_2"/>
    <property type="match status" value="2"/>
</dbReference>
<dbReference type="GO" id="GO:0051539">
    <property type="term" value="F:4 iron, 4 sulfur cluster binding"/>
    <property type="evidence" value="ECO:0007669"/>
    <property type="project" value="UniProtKB-KW"/>
</dbReference>
<keyword evidence="3" id="KW-0874">Quinone</keyword>
<dbReference type="Gene3D" id="3.30.70.3270">
    <property type="match status" value="1"/>
</dbReference>
<dbReference type="AlphaFoldDB" id="A0A5M4AU03"/>
<feature type="domain" description="4Fe-4S ferredoxin-type" evidence="13">
    <location>
        <begin position="108"/>
        <end position="137"/>
    </location>
</feature>
<dbReference type="GO" id="GO:0046872">
    <property type="term" value="F:metal ion binding"/>
    <property type="evidence" value="ECO:0007669"/>
    <property type="project" value="UniProtKB-KW"/>
</dbReference>
<dbReference type="PANTHER" id="PTHR10849:SF24">
    <property type="entry name" value="NADH-QUINONE OXIDOREDUCTASE SUBUNIT I 2"/>
    <property type="match status" value="1"/>
</dbReference>
<dbReference type="InterPro" id="IPR017896">
    <property type="entry name" value="4Fe4S_Fe-S-bd"/>
</dbReference>
<protein>
    <submittedName>
        <fullName evidence="14">NADH-quinone oxidoreductase subunit I</fullName>
    </submittedName>
</protein>
<keyword evidence="2" id="KW-0004">4Fe-4S</keyword>
<evidence type="ECO:0000256" key="1">
    <source>
        <dbReference type="ARBA" id="ARBA00022475"/>
    </source>
</evidence>
<feature type="domain" description="4Fe-4S ferredoxin-type" evidence="13">
    <location>
        <begin position="65"/>
        <end position="94"/>
    </location>
</feature>
<sequence length="164" mass="18941">MTEGKMNSIYQYFRAIWYGFSSLWKGMMLTGHYLVHPKKILTEQYPENRDTLYIPERFQGEVVLPHDENNEHLCTGCTICEMNCPNGSIKIITRQVETPEGKKKKELDEWVYHLGLCTFCGQCIDACPQDAIKMSNAFEHSVYDRKLLTKVLNQPGSKLKSAKK</sequence>
<evidence type="ECO:0000256" key="3">
    <source>
        <dbReference type="ARBA" id="ARBA00022719"/>
    </source>
</evidence>
<proteinExistence type="predicted"/>
<keyword evidence="11 12" id="KW-0472">Membrane</keyword>
<evidence type="ECO:0000313" key="15">
    <source>
        <dbReference type="Proteomes" id="UP000391834"/>
    </source>
</evidence>
<evidence type="ECO:0000256" key="9">
    <source>
        <dbReference type="ARBA" id="ARBA00023027"/>
    </source>
</evidence>
<keyword evidence="4" id="KW-0479">Metal-binding</keyword>
<dbReference type="Pfam" id="PF12838">
    <property type="entry name" value="Fer4_7"/>
    <property type="match status" value="1"/>
</dbReference>
<dbReference type="GO" id="GO:0016020">
    <property type="term" value="C:membrane"/>
    <property type="evidence" value="ECO:0007669"/>
    <property type="project" value="InterPro"/>
</dbReference>
<feature type="transmembrane region" description="Helical" evidence="12">
    <location>
        <begin position="15"/>
        <end position="35"/>
    </location>
</feature>
<organism evidence="14 15">
    <name type="scientific">Prolixibacter bellariivorans</name>
    <dbReference type="NCBI Taxonomy" id="314319"/>
    <lineage>
        <taxon>Bacteria</taxon>
        <taxon>Pseudomonadati</taxon>
        <taxon>Bacteroidota</taxon>
        <taxon>Bacteroidia</taxon>
        <taxon>Marinilabiliales</taxon>
        <taxon>Prolixibacteraceae</taxon>
        <taxon>Prolixibacter</taxon>
    </lineage>
</organism>
<keyword evidence="10" id="KW-0830">Ubiquinone</keyword>
<comment type="caution">
    <text evidence="14">The sequence shown here is derived from an EMBL/GenBank/DDBJ whole genome shotgun (WGS) entry which is preliminary data.</text>
</comment>
<evidence type="ECO:0000256" key="6">
    <source>
        <dbReference type="ARBA" id="ARBA00022967"/>
    </source>
</evidence>
<evidence type="ECO:0000256" key="8">
    <source>
        <dbReference type="ARBA" id="ARBA00023014"/>
    </source>
</evidence>